<sequence>MNEVTNSLEIPIEENKQDLKERHLNLQNKLFKLEKDVMEQIDKVDSKIDAKVLAMDFVKKNCSEYRKQYGNVNGEFSLGLEYEHQFIKNRRYELIVEIRDFQGNYGNAKDGELAFGSESEKYKLKKR</sequence>
<reference evidence="2 4" key="1">
    <citation type="journal article" date="2014" name="BMC Genomics">
        <title>Genome sequence of Anopheles sinensis provides insight into genetics basis of mosquito competence for malaria parasites.</title>
        <authorList>
            <person name="Zhou D."/>
            <person name="Zhang D."/>
            <person name="Ding G."/>
            <person name="Shi L."/>
            <person name="Hou Q."/>
            <person name="Ye Y."/>
            <person name="Xu Y."/>
            <person name="Zhou H."/>
            <person name="Xiong C."/>
            <person name="Li S."/>
            <person name="Yu J."/>
            <person name="Hong S."/>
            <person name="Yu X."/>
            <person name="Zou P."/>
            <person name="Chen C."/>
            <person name="Chang X."/>
            <person name="Wang W."/>
            <person name="Lv Y."/>
            <person name="Sun Y."/>
            <person name="Ma L."/>
            <person name="Shen B."/>
            <person name="Zhu C."/>
        </authorList>
    </citation>
    <scope>NUCLEOTIDE SEQUENCE [LARGE SCALE GENOMIC DNA]</scope>
</reference>
<name>A0A084VKG6_ANOSI</name>
<evidence type="ECO:0000313" key="4">
    <source>
        <dbReference type="Proteomes" id="UP000030765"/>
    </source>
</evidence>
<organism evidence="2">
    <name type="scientific">Anopheles sinensis</name>
    <name type="common">Mosquito</name>
    <dbReference type="NCBI Taxonomy" id="74873"/>
    <lineage>
        <taxon>Eukaryota</taxon>
        <taxon>Metazoa</taxon>
        <taxon>Ecdysozoa</taxon>
        <taxon>Arthropoda</taxon>
        <taxon>Hexapoda</taxon>
        <taxon>Insecta</taxon>
        <taxon>Pterygota</taxon>
        <taxon>Neoptera</taxon>
        <taxon>Endopterygota</taxon>
        <taxon>Diptera</taxon>
        <taxon>Nematocera</taxon>
        <taxon>Culicoidea</taxon>
        <taxon>Culicidae</taxon>
        <taxon>Anophelinae</taxon>
        <taxon>Anopheles</taxon>
    </lineage>
</organism>
<evidence type="ECO:0000259" key="1">
    <source>
        <dbReference type="Pfam" id="PF00147"/>
    </source>
</evidence>
<dbReference type="OrthoDB" id="6145874at2759"/>
<dbReference type="SUPFAM" id="SSF56496">
    <property type="entry name" value="Fibrinogen C-terminal domain-like"/>
    <property type="match status" value="1"/>
</dbReference>
<reference evidence="3" key="2">
    <citation type="submission" date="2020-05" db="UniProtKB">
        <authorList>
            <consortium name="EnsemblMetazoa"/>
        </authorList>
    </citation>
    <scope>IDENTIFICATION</scope>
</reference>
<dbReference type="Proteomes" id="UP000030765">
    <property type="component" value="Unassembled WGS sequence"/>
</dbReference>
<evidence type="ECO:0000313" key="2">
    <source>
        <dbReference type="EMBL" id="KFB38460.1"/>
    </source>
</evidence>
<dbReference type="AlphaFoldDB" id="A0A084VKG6"/>
<gene>
    <name evidence="2" type="ORF">ZHAS_00005861</name>
</gene>
<dbReference type="EMBL" id="ATLV01014221">
    <property type="status" value="NOT_ANNOTATED_CDS"/>
    <property type="molecule type" value="Genomic_DNA"/>
</dbReference>
<feature type="domain" description="Fibrinogen C-terminal" evidence="1">
    <location>
        <begin position="56"/>
        <end position="125"/>
    </location>
</feature>
<accession>A0A084VKG6</accession>
<dbReference type="STRING" id="74873.A0A084VKG6"/>
<keyword evidence="4" id="KW-1185">Reference proteome</keyword>
<dbReference type="Pfam" id="PF00147">
    <property type="entry name" value="Fibrinogen_C"/>
    <property type="match status" value="1"/>
</dbReference>
<dbReference type="Gene3D" id="3.90.215.10">
    <property type="entry name" value="Gamma Fibrinogen, chain A, domain 1"/>
    <property type="match status" value="1"/>
</dbReference>
<dbReference type="InterPro" id="IPR014716">
    <property type="entry name" value="Fibrinogen_a/b/g_C_1"/>
</dbReference>
<dbReference type="VEuPathDB" id="VectorBase:ASIC005861"/>
<evidence type="ECO:0000313" key="3">
    <source>
        <dbReference type="EnsemblMetazoa" id="ASIC005861-PA"/>
    </source>
</evidence>
<proteinExistence type="predicted"/>
<dbReference type="EnsemblMetazoa" id="ASIC005861-RA">
    <property type="protein sequence ID" value="ASIC005861-PA"/>
    <property type="gene ID" value="ASIC005861"/>
</dbReference>
<dbReference type="EMBL" id="KE524948">
    <property type="protein sequence ID" value="KFB38460.1"/>
    <property type="molecule type" value="Genomic_DNA"/>
</dbReference>
<dbReference type="InterPro" id="IPR002181">
    <property type="entry name" value="Fibrinogen_a/b/g_C_dom"/>
</dbReference>
<dbReference type="InterPro" id="IPR036056">
    <property type="entry name" value="Fibrinogen-like_C"/>
</dbReference>
<protein>
    <submittedName>
        <fullName evidence="3">Fibrinogen C-terminal domain-containing protein</fullName>
    </submittedName>
</protein>